<dbReference type="EMBL" id="CP049055">
    <property type="protein sequence ID" value="QII13128.1"/>
    <property type="molecule type" value="Genomic_DNA"/>
</dbReference>
<dbReference type="Proteomes" id="UP000501926">
    <property type="component" value="Chromosome"/>
</dbReference>
<protein>
    <recommendedName>
        <fullName evidence="4">PAS domain-containing protein</fullName>
    </recommendedName>
</protein>
<evidence type="ECO:0000313" key="1">
    <source>
        <dbReference type="EMBL" id="CAJ73073.1"/>
    </source>
</evidence>
<dbReference type="InterPro" id="IPR035965">
    <property type="entry name" value="PAS-like_dom_sf"/>
</dbReference>
<organism evidence="1">
    <name type="scientific">Kuenenia stuttgartiensis</name>
    <dbReference type="NCBI Taxonomy" id="174633"/>
    <lineage>
        <taxon>Bacteria</taxon>
        <taxon>Pseudomonadati</taxon>
        <taxon>Planctomycetota</taxon>
        <taxon>Candidatus Brocadiia</taxon>
        <taxon>Candidatus Brocadiales</taxon>
        <taxon>Candidatus Brocadiaceae</taxon>
        <taxon>Candidatus Kuenenia</taxon>
    </lineage>
</organism>
<reference evidence="1" key="2">
    <citation type="submission" date="2006-01" db="EMBL/GenBank/DDBJ databases">
        <authorList>
            <person name="Genoscope"/>
        </authorList>
    </citation>
    <scope>NUCLEOTIDE SEQUENCE</scope>
</reference>
<proteinExistence type="predicted"/>
<name>Q1Q672_KUEST</name>
<dbReference type="EMBL" id="CT573071">
    <property type="protein sequence ID" value="CAJ73073.1"/>
    <property type="molecule type" value="Genomic_DNA"/>
</dbReference>
<evidence type="ECO:0000313" key="3">
    <source>
        <dbReference type="Proteomes" id="UP000501926"/>
    </source>
</evidence>
<evidence type="ECO:0008006" key="4">
    <source>
        <dbReference type="Google" id="ProtNLM"/>
    </source>
</evidence>
<accession>Q1Q672</accession>
<gene>
    <name evidence="2" type="ORF">KsCSTR_37490</name>
    <name evidence="1" type="ORF">kuste2328</name>
</gene>
<evidence type="ECO:0000313" key="2">
    <source>
        <dbReference type="EMBL" id="QII13128.1"/>
    </source>
</evidence>
<reference evidence="1" key="1">
    <citation type="journal article" date="2006" name="Nature">
        <title>Deciphering the evolution and metabolism of an anammox bacterium from a community genome.</title>
        <authorList>
            <person name="Strous M."/>
            <person name="Pelletier E."/>
            <person name="Mangenot S."/>
            <person name="Rattei T."/>
            <person name="Lehner A."/>
            <person name="Taylor M.W."/>
            <person name="Horn M."/>
            <person name="Daims H."/>
            <person name="Bartol-Mavel D."/>
            <person name="Wincker P."/>
            <person name="Barbe V."/>
            <person name="Fonknechten N."/>
            <person name="Vallenet D."/>
            <person name="Segurens B."/>
            <person name="Schenowitz-Truong C."/>
            <person name="Medigue C."/>
            <person name="Collingro A."/>
            <person name="Snel B."/>
            <person name="Dutilh B.E."/>
            <person name="OpDenCamp H.J.M."/>
            <person name="vanDerDrift C."/>
            <person name="Cirpus I."/>
            <person name="vanDePas-Schoonen K.T."/>
            <person name="Harhangi H.R."/>
            <person name="vanNiftrik L."/>
            <person name="Schmid M."/>
            <person name="Keltjens J."/>
            <person name="vanDeVossenberg J."/>
            <person name="Kartal B."/>
            <person name="Meier H."/>
            <person name="Frishman D."/>
            <person name="Huynen M.A."/>
            <person name="Mewes H."/>
            <person name="Weissenbach J."/>
            <person name="Jetten M.S.M."/>
            <person name="Wagner M."/>
            <person name="LePaslier D."/>
        </authorList>
    </citation>
    <scope>NUCLEOTIDE SEQUENCE</scope>
</reference>
<dbReference type="SUPFAM" id="SSF55785">
    <property type="entry name" value="PYP-like sensor domain (PAS domain)"/>
    <property type="match status" value="1"/>
</dbReference>
<dbReference type="AlphaFoldDB" id="Q1Q672"/>
<sequence length="84" mass="9400">MGLKCRRKNFVTPTHCLKNQDKNISTLTILSVSVGYLILNEKGFILAANFARAFMLGIEPHSLTNKPLSKYIVKEDTDALYKGV</sequence>
<reference evidence="2 3" key="3">
    <citation type="submission" date="2020-02" db="EMBL/GenBank/DDBJ databases">
        <title>Newly sequenced genome of strain CSTR1 showed variability in Candidatus Kuenenia stuttgartiensis genomes.</title>
        <authorList>
            <person name="Ding C."/>
            <person name="Adrian L."/>
        </authorList>
    </citation>
    <scope>NUCLEOTIDE SEQUENCE [LARGE SCALE GENOMIC DNA]</scope>
    <source>
        <strain evidence="2 3">CSTR1</strain>
    </source>
</reference>